<keyword evidence="4" id="KW-1185">Reference proteome</keyword>
<dbReference type="InterPro" id="IPR042100">
    <property type="entry name" value="Bug_dom1"/>
</dbReference>
<dbReference type="PANTHER" id="PTHR42928:SF5">
    <property type="entry name" value="BLR1237 PROTEIN"/>
    <property type="match status" value="1"/>
</dbReference>
<evidence type="ECO:0000313" key="4">
    <source>
        <dbReference type="Proteomes" id="UP001363010"/>
    </source>
</evidence>
<reference evidence="3 4" key="1">
    <citation type="submission" date="2024-03" db="EMBL/GenBank/DDBJ databases">
        <title>Novel species of the genus Variovorax.</title>
        <authorList>
            <person name="Liu Q."/>
            <person name="Xin Y.-H."/>
        </authorList>
    </citation>
    <scope>NUCLEOTIDE SEQUENCE [LARGE SCALE GENOMIC DNA]</scope>
    <source>
        <strain evidence="3 4">KACC 18501</strain>
    </source>
</reference>
<organism evidence="3 4">
    <name type="scientific">Variovorax humicola</name>
    <dbReference type="NCBI Taxonomy" id="1769758"/>
    <lineage>
        <taxon>Bacteria</taxon>
        <taxon>Pseudomonadati</taxon>
        <taxon>Pseudomonadota</taxon>
        <taxon>Betaproteobacteria</taxon>
        <taxon>Burkholderiales</taxon>
        <taxon>Comamonadaceae</taxon>
        <taxon>Variovorax</taxon>
    </lineage>
</organism>
<dbReference type="Proteomes" id="UP001363010">
    <property type="component" value="Unassembled WGS sequence"/>
</dbReference>
<dbReference type="PANTHER" id="PTHR42928">
    <property type="entry name" value="TRICARBOXYLATE-BINDING PROTEIN"/>
    <property type="match status" value="1"/>
</dbReference>
<name>A0ABU8VZS9_9BURK</name>
<proteinExistence type="inferred from homology"/>
<dbReference type="SUPFAM" id="SSF53850">
    <property type="entry name" value="Periplasmic binding protein-like II"/>
    <property type="match status" value="1"/>
</dbReference>
<evidence type="ECO:0000313" key="3">
    <source>
        <dbReference type="EMBL" id="MEJ8822724.1"/>
    </source>
</evidence>
<evidence type="ECO:0000256" key="2">
    <source>
        <dbReference type="SAM" id="SignalP"/>
    </source>
</evidence>
<accession>A0ABU8VZS9</accession>
<dbReference type="Gene3D" id="3.40.190.150">
    <property type="entry name" value="Bordetella uptake gene, domain 1"/>
    <property type="match status" value="1"/>
</dbReference>
<comment type="caution">
    <text evidence="3">The sequence shown here is derived from an EMBL/GenBank/DDBJ whole genome shotgun (WGS) entry which is preliminary data.</text>
</comment>
<protein>
    <submittedName>
        <fullName evidence="3">Tripartite tricarboxylate transporter substrate-binding protein</fullName>
    </submittedName>
</protein>
<keyword evidence="2" id="KW-0732">Signal</keyword>
<sequence>MTLNRRQFTACLGASAIAGLPGISFAQNKTLRVLVGYAAGGAADTVARAVSEGLRESGYTAIVDNKVGAAGRLATEALLTLPPDGNTLLMTPLGNLTLYPHIFKALRYDPLKDFAAVGTASSMSFALAVGADSPVKTLQEFLALAAKDPKFAAYGTPGAGTAMHFLGAMLGKDAKLNLTHVAYKGGSAALTDVIGGSLPCVITTTPNLLQMHRAGKIRILAISEATPNAALPGVPTFKSAGFPDLVITESFAFFARTGTPPATLAQLGQAVASAVKAPAVTALLKKAEYEPLTMTPEALDKQVRADYASWGRIAKAVGYTPED</sequence>
<evidence type="ECO:0000256" key="1">
    <source>
        <dbReference type="ARBA" id="ARBA00006987"/>
    </source>
</evidence>
<dbReference type="Pfam" id="PF03401">
    <property type="entry name" value="TctC"/>
    <property type="match status" value="1"/>
</dbReference>
<feature type="chain" id="PRO_5047142344" evidence="2">
    <location>
        <begin position="27"/>
        <end position="323"/>
    </location>
</feature>
<dbReference type="InterPro" id="IPR005064">
    <property type="entry name" value="BUG"/>
</dbReference>
<dbReference type="EMBL" id="JBBKZV010000005">
    <property type="protein sequence ID" value="MEJ8822724.1"/>
    <property type="molecule type" value="Genomic_DNA"/>
</dbReference>
<comment type="similarity">
    <text evidence="1">Belongs to the UPF0065 (bug) family.</text>
</comment>
<dbReference type="RefSeq" id="WP_340363759.1">
    <property type="nucleotide sequence ID" value="NZ_JBBKZV010000005.1"/>
</dbReference>
<feature type="signal peptide" evidence="2">
    <location>
        <begin position="1"/>
        <end position="26"/>
    </location>
</feature>
<gene>
    <name evidence="3" type="ORF">WKW80_11875</name>
</gene>
<dbReference type="Gene3D" id="3.40.190.10">
    <property type="entry name" value="Periplasmic binding protein-like II"/>
    <property type="match status" value="1"/>
</dbReference>
<dbReference type="PIRSF" id="PIRSF017082">
    <property type="entry name" value="YflP"/>
    <property type="match status" value="1"/>
</dbReference>